<name>A0ABQ8SDR3_PERAM</name>
<evidence type="ECO:0000256" key="12">
    <source>
        <dbReference type="ARBA" id="ARBA00023136"/>
    </source>
</evidence>
<keyword evidence="15" id="KW-1185">Reference proteome</keyword>
<evidence type="ECO:0000256" key="13">
    <source>
        <dbReference type="SAM" id="MobiDB-lite"/>
    </source>
</evidence>
<evidence type="ECO:0000256" key="6">
    <source>
        <dbReference type="ARBA" id="ARBA00022723"/>
    </source>
</evidence>
<comment type="subcellular location">
    <subcellularLocation>
        <location evidence="3">Endoplasmic reticulum membrane</location>
        <topology evidence="3">Peripheral membrane protein</topology>
    </subcellularLocation>
    <subcellularLocation>
        <location evidence="2">Microsome membrane</location>
        <topology evidence="2">Peripheral membrane protein</topology>
    </subcellularLocation>
</comment>
<evidence type="ECO:0000256" key="7">
    <source>
        <dbReference type="ARBA" id="ARBA00022824"/>
    </source>
</evidence>
<keyword evidence="7" id="KW-0256">Endoplasmic reticulum</keyword>
<dbReference type="Gene3D" id="1.10.630.10">
    <property type="entry name" value="Cytochrome P450"/>
    <property type="match status" value="1"/>
</dbReference>
<evidence type="ECO:0000256" key="11">
    <source>
        <dbReference type="ARBA" id="ARBA00023033"/>
    </source>
</evidence>
<gene>
    <name evidence="14" type="ORF">ANN_20565</name>
</gene>
<keyword evidence="10" id="KW-0408">Iron</keyword>
<evidence type="ECO:0000256" key="3">
    <source>
        <dbReference type="ARBA" id="ARBA00004406"/>
    </source>
</evidence>
<dbReference type="Proteomes" id="UP001148838">
    <property type="component" value="Unassembled WGS sequence"/>
</dbReference>
<evidence type="ECO:0000313" key="15">
    <source>
        <dbReference type="Proteomes" id="UP001148838"/>
    </source>
</evidence>
<evidence type="ECO:0000256" key="9">
    <source>
        <dbReference type="ARBA" id="ARBA00023002"/>
    </source>
</evidence>
<proteinExistence type="inferred from homology"/>
<dbReference type="PANTHER" id="PTHR24292">
    <property type="entry name" value="CYTOCHROME P450"/>
    <property type="match status" value="1"/>
</dbReference>
<comment type="caution">
    <text evidence="14">The sequence shown here is derived from an EMBL/GenBank/DDBJ whole genome shotgun (WGS) entry which is preliminary data.</text>
</comment>
<accession>A0ABQ8SDR3</accession>
<evidence type="ECO:0000256" key="1">
    <source>
        <dbReference type="ARBA" id="ARBA00001971"/>
    </source>
</evidence>
<reference evidence="14 15" key="1">
    <citation type="journal article" date="2022" name="Allergy">
        <title>Genome assembly and annotation of Periplaneta americana reveal a comprehensive cockroach allergen profile.</title>
        <authorList>
            <person name="Wang L."/>
            <person name="Xiong Q."/>
            <person name="Saelim N."/>
            <person name="Wang L."/>
            <person name="Nong W."/>
            <person name="Wan A.T."/>
            <person name="Shi M."/>
            <person name="Liu X."/>
            <person name="Cao Q."/>
            <person name="Hui J.H.L."/>
            <person name="Sookrung N."/>
            <person name="Leung T.F."/>
            <person name="Tungtrongchitr A."/>
            <person name="Tsui S.K.W."/>
        </authorList>
    </citation>
    <scope>NUCLEOTIDE SEQUENCE [LARGE SCALE GENOMIC DNA]</scope>
    <source>
        <strain evidence="14">PWHHKU_190912</strain>
    </source>
</reference>
<dbReference type="EMBL" id="JAJSOF020000029">
    <property type="protein sequence ID" value="KAJ4431956.1"/>
    <property type="molecule type" value="Genomic_DNA"/>
</dbReference>
<dbReference type="PANTHER" id="PTHR24292:SF54">
    <property type="entry name" value="CYP9F3-RELATED"/>
    <property type="match status" value="1"/>
</dbReference>
<keyword evidence="11" id="KW-0503">Monooxygenase</keyword>
<evidence type="ECO:0000256" key="8">
    <source>
        <dbReference type="ARBA" id="ARBA00022848"/>
    </source>
</evidence>
<dbReference type="Pfam" id="PF00067">
    <property type="entry name" value="p450"/>
    <property type="match status" value="1"/>
</dbReference>
<keyword evidence="5" id="KW-0349">Heme</keyword>
<feature type="region of interest" description="Disordered" evidence="13">
    <location>
        <begin position="324"/>
        <end position="343"/>
    </location>
</feature>
<keyword evidence="12" id="KW-0472">Membrane</keyword>
<comment type="cofactor">
    <cofactor evidence="1">
        <name>heme</name>
        <dbReference type="ChEBI" id="CHEBI:30413"/>
    </cofactor>
</comment>
<evidence type="ECO:0008006" key="16">
    <source>
        <dbReference type="Google" id="ProtNLM"/>
    </source>
</evidence>
<evidence type="ECO:0000313" key="14">
    <source>
        <dbReference type="EMBL" id="KAJ4431956.1"/>
    </source>
</evidence>
<keyword evidence="8" id="KW-0492">Microsome</keyword>
<sequence>MSACDFVLHLYNELRGHRYGGFFTFSNPRFMLRDPELIKAVCIRDFDHFTDRNTLLNADMEPIAGRVLASLTGEEWRYLRSIVSQAFSPSKIKDLCRSMNERSQRFFAFLEKQHGQSAKSGLNIENVDGLLQVEMTDLASRYCTDILAATALGVDSDSFRNPHNELYKMGQLIGNFEGNGALMLLGHLFNPKLMKFLGLPIVRTRALDFFRALTQDLMSSRRKENIIRQDVLQLLIQARNSDEENAKGRWIGHAGPTAWPPRSPDLTPPRFFPVGIRRRSCVRFSFTADLAELRTRIRAAVAEVTPDLQARVWQDIDFRLEEMSDDDEEGRRGNPVPARSLLLSNSTKGAARLNVPIRRTNHYQQ</sequence>
<dbReference type="InterPro" id="IPR001128">
    <property type="entry name" value="Cyt_P450"/>
</dbReference>
<organism evidence="14 15">
    <name type="scientific">Periplaneta americana</name>
    <name type="common">American cockroach</name>
    <name type="synonym">Blatta americana</name>
    <dbReference type="NCBI Taxonomy" id="6978"/>
    <lineage>
        <taxon>Eukaryota</taxon>
        <taxon>Metazoa</taxon>
        <taxon>Ecdysozoa</taxon>
        <taxon>Arthropoda</taxon>
        <taxon>Hexapoda</taxon>
        <taxon>Insecta</taxon>
        <taxon>Pterygota</taxon>
        <taxon>Neoptera</taxon>
        <taxon>Polyneoptera</taxon>
        <taxon>Dictyoptera</taxon>
        <taxon>Blattodea</taxon>
        <taxon>Blattoidea</taxon>
        <taxon>Blattidae</taxon>
        <taxon>Blattinae</taxon>
        <taxon>Periplaneta</taxon>
    </lineage>
</organism>
<comment type="similarity">
    <text evidence="4">Belongs to the cytochrome P450 family.</text>
</comment>
<dbReference type="InterPro" id="IPR050476">
    <property type="entry name" value="Insect_CytP450_Detox"/>
</dbReference>
<evidence type="ECO:0000256" key="4">
    <source>
        <dbReference type="ARBA" id="ARBA00010617"/>
    </source>
</evidence>
<dbReference type="SUPFAM" id="SSF48264">
    <property type="entry name" value="Cytochrome P450"/>
    <property type="match status" value="1"/>
</dbReference>
<evidence type="ECO:0000256" key="2">
    <source>
        <dbReference type="ARBA" id="ARBA00004174"/>
    </source>
</evidence>
<keyword evidence="6" id="KW-0479">Metal-binding</keyword>
<evidence type="ECO:0000256" key="10">
    <source>
        <dbReference type="ARBA" id="ARBA00023004"/>
    </source>
</evidence>
<keyword evidence="9" id="KW-0560">Oxidoreductase</keyword>
<evidence type="ECO:0000256" key="5">
    <source>
        <dbReference type="ARBA" id="ARBA00022617"/>
    </source>
</evidence>
<dbReference type="InterPro" id="IPR036396">
    <property type="entry name" value="Cyt_P450_sf"/>
</dbReference>
<protein>
    <recommendedName>
        <fullName evidence="16">Cytochrome P450</fullName>
    </recommendedName>
</protein>